<feature type="domain" description="DUF1468" evidence="2">
    <location>
        <begin position="11"/>
        <end position="156"/>
    </location>
</feature>
<organism evidence="3 4">
    <name type="scientific">Ancylobacter oerskovii</name>
    <dbReference type="NCBI Taxonomy" id="459519"/>
    <lineage>
        <taxon>Bacteria</taxon>
        <taxon>Pseudomonadati</taxon>
        <taxon>Pseudomonadota</taxon>
        <taxon>Alphaproteobacteria</taxon>
        <taxon>Hyphomicrobiales</taxon>
        <taxon>Xanthobacteraceae</taxon>
        <taxon>Ancylobacter</taxon>
    </lineage>
</organism>
<dbReference type="RefSeq" id="WP_213351569.1">
    <property type="nucleotide sequence ID" value="NZ_JAHBGB010000006.1"/>
</dbReference>
<feature type="transmembrane region" description="Helical" evidence="1">
    <location>
        <begin position="43"/>
        <end position="64"/>
    </location>
</feature>
<reference evidence="4" key="1">
    <citation type="journal article" date="2019" name="Int. J. Syst. Evol. Microbiol.">
        <title>The Global Catalogue of Microorganisms (GCM) 10K type strain sequencing project: providing services to taxonomists for standard genome sequencing and annotation.</title>
        <authorList>
            <consortium name="The Broad Institute Genomics Platform"/>
            <consortium name="The Broad Institute Genome Sequencing Center for Infectious Disease"/>
            <person name="Wu L."/>
            <person name="Ma J."/>
        </authorList>
    </citation>
    <scope>NUCLEOTIDE SEQUENCE [LARGE SCALE GENOMIC DNA]</scope>
    <source>
        <strain evidence="4">CCM 7435</strain>
    </source>
</reference>
<gene>
    <name evidence="3" type="ORF">ACFSNC_16580</name>
</gene>
<feature type="transmembrane region" description="Helical" evidence="1">
    <location>
        <begin position="132"/>
        <end position="152"/>
    </location>
</feature>
<dbReference type="InterPro" id="IPR009936">
    <property type="entry name" value="DUF1468"/>
</dbReference>
<keyword evidence="4" id="KW-1185">Reference proteome</keyword>
<dbReference type="Pfam" id="PF07331">
    <property type="entry name" value="TctB"/>
    <property type="match status" value="1"/>
</dbReference>
<feature type="transmembrane region" description="Helical" evidence="1">
    <location>
        <begin position="92"/>
        <end position="120"/>
    </location>
</feature>
<protein>
    <submittedName>
        <fullName evidence="3">Tripartite tricarboxylate transporter TctB family protein</fullName>
    </submittedName>
</protein>
<keyword evidence="1" id="KW-0472">Membrane</keyword>
<evidence type="ECO:0000259" key="2">
    <source>
        <dbReference type="Pfam" id="PF07331"/>
    </source>
</evidence>
<accession>A0ABW4Z059</accession>
<keyword evidence="1" id="KW-0812">Transmembrane</keyword>
<evidence type="ECO:0000313" key="3">
    <source>
        <dbReference type="EMBL" id="MFD2142025.1"/>
    </source>
</evidence>
<evidence type="ECO:0000313" key="4">
    <source>
        <dbReference type="Proteomes" id="UP001597299"/>
    </source>
</evidence>
<dbReference type="Proteomes" id="UP001597299">
    <property type="component" value="Unassembled WGS sequence"/>
</dbReference>
<name>A0ABW4Z059_9HYPH</name>
<dbReference type="EMBL" id="JBHUHD010000001">
    <property type="protein sequence ID" value="MFD2142025.1"/>
    <property type="molecule type" value="Genomic_DNA"/>
</dbReference>
<feature type="transmembrane region" description="Helical" evidence="1">
    <location>
        <begin position="12"/>
        <end position="31"/>
    </location>
</feature>
<sequence>MNDRVAPRPWWVPAGVIGFGAVMLYGATQLGQSDAHSGVGPGLFVTIIGIALILLGTALGVQVARGVAFTSTEGADAYDEVDDEDRTHRGPLLLAIASLAAPLVLMQAAGFPLTAAVVFAGIARAFGSRRPVVDILTGAVLGGVAWFFFNWLGVNLGPFLPWLTER</sequence>
<proteinExistence type="predicted"/>
<comment type="caution">
    <text evidence="3">The sequence shown here is derived from an EMBL/GenBank/DDBJ whole genome shotgun (WGS) entry which is preliminary data.</text>
</comment>
<evidence type="ECO:0000256" key="1">
    <source>
        <dbReference type="SAM" id="Phobius"/>
    </source>
</evidence>
<keyword evidence="1" id="KW-1133">Transmembrane helix</keyword>